<keyword evidence="2" id="KW-1185">Reference proteome</keyword>
<reference evidence="1 2" key="1">
    <citation type="journal article" date="2019" name="PLoS Biol.">
        <title>Sex chromosomes control vertical transmission of feminizing Wolbachia symbionts in an isopod.</title>
        <authorList>
            <person name="Becking T."/>
            <person name="Chebbi M.A."/>
            <person name="Giraud I."/>
            <person name="Moumen B."/>
            <person name="Laverre T."/>
            <person name="Caubet Y."/>
            <person name="Peccoud J."/>
            <person name="Gilbert C."/>
            <person name="Cordaux R."/>
        </authorList>
    </citation>
    <scope>NUCLEOTIDE SEQUENCE [LARGE SCALE GENOMIC DNA]</scope>
    <source>
        <strain evidence="1">ANa2</strain>
        <tissue evidence="1">Whole body excluding digestive tract and cuticle</tissue>
    </source>
</reference>
<dbReference type="AlphaFoldDB" id="A0A5N5T3E2"/>
<dbReference type="EMBL" id="SEYY01012373">
    <property type="protein sequence ID" value="KAB7500862.1"/>
    <property type="molecule type" value="Genomic_DNA"/>
</dbReference>
<evidence type="ECO:0000313" key="1">
    <source>
        <dbReference type="EMBL" id="KAB7500862.1"/>
    </source>
</evidence>
<proteinExistence type="predicted"/>
<dbReference type="Proteomes" id="UP000326759">
    <property type="component" value="Unassembled WGS sequence"/>
</dbReference>
<sequence length="130" mass="15205">MSRDLDSEVLRREYDAVSEWLNSTTKSLHIMRDHPHHRHQILGGIWGMRLRDGSREKIRRIRDQMYEEAFDDVRTVVDQKLLMLLGAGALDIKRSGAKRMDILSFGVFQRSGIEMVHGNYSETKLRSIHE</sequence>
<organism evidence="1 2">
    <name type="scientific">Armadillidium nasatum</name>
    <dbReference type="NCBI Taxonomy" id="96803"/>
    <lineage>
        <taxon>Eukaryota</taxon>
        <taxon>Metazoa</taxon>
        <taxon>Ecdysozoa</taxon>
        <taxon>Arthropoda</taxon>
        <taxon>Crustacea</taxon>
        <taxon>Multicrustacea</taxon>
        <taxon>Malacostraca</taxon>
        <taxon>Eumalacostraca</taxon>
        <taxon>Peracarida</taxon>
        <taxon>Isopoda</taxon>
        <taxon>Oniscidea</taxon>
        <taxon>Crinocheta</taxon>
        <taxon>Armadillidiidae</taxon>
        <taxon>Armadillidium</taxon>
    </lineage>
</organism>
<name>A0A5N5T3E2_9CRUS</name>
<evidence type="ECO:0000313" key="2">
    <source>
        <dbReference type="Proteomes" id="UP000326759"/>
    </source>
</evidence>
<comment type="caution">
    <text evidence="1">The sequence shown here is derived from an EMBL/GenBank/DDBJ whole genome shotgun (WGS) entry which is preliminary data.</text>
</comment>
<dbReference type="OrthoDB" id="204305at2759"/>
<accession>A0A5N5T3E2</accession>
<protein>
    <submittedName>
        <fullName evidence="1">Uncharacterized protein</fullName>
    </submittedName>
</protein>
<gene>
    <name evidence="1" type="ORF">Anas_06871</name>
</gene>